<dbReference type="EMBL" id="JAMKPW020000022">
    <property type="protein sequence ID" value="KAK8206695.1"/>
    <property type="molecule type" value="Genomic_DNA"/>
</dbReference>
<reference evidence="1" key="1">
    <citation type="submission" date="2024-02" db="EMBL/GenBank/DDBJ databases">
        <title>Metagenome Assembled Genome of Zalaria obscura JY119.</title>
        <authorList>
            <person name="Vighnesh L."/>
            <person name="Jagadeeshwari U."/>
            <person name="Venkata Ramana C."/>
            <person name="Sasikala C."/>
        </authorList>
    </citation>
    <scope>NUCLEOTIDE SEQUENCE</scope>
    <source>
        <strain evidence="1">JY119</strain>
    </source>
</reference>
<evidence type="ECO:0000313" key="2">
    <source>
        <dbReference type="Proteomes" id="UP001320706"/>
    </source>
</evidence>
<keyword evidence="2" id="KW-1185">Reference proteome</keyword>
<proteinExistence type="predicted"/>
<gene>
    <name evidence="1" type="ORF">M8818_004529</name>
</gene>
<dbReference type="Proteomes" id="UP001320706">
    <property type="component" value="Unassembled WGS sequence"/>
</dbReference>
<name>A0ACC3SBD5_9PEZI</name>
<comment type="caution">
    <text evidence="1">The sequence shown here is derived from an EMBL/GenBank/DDBJ whole genome shotgun (WGS) entry which is preliminary data.</text>
</comment>
<sequence length="67" mass="7429">MAHLHGQACGVARGQQCTYCSQAGHIQDQDYHAERSWIQFGRVGMALWNTTRSRGAAGPLDWAWNAV</sequence>
<protein>
    <submittedName>
        <fullName evidence="1">Uncharacterized protein</fullName>
    </submittedName>
</protein>
<organism evidence="1 2">
    <name type="scientific">Zalaria obscura</name>
    <dbReference type="NCBI Taxonomy" id="2024903"/>
    <lineage>
        <taxon>Eukaryota</taxon>
        <taxon>Fungi</taxon>
        <taxon>Dikarya</taxon>
        <taxon>Ascomycota</taxon>
        <taxon>Pezizomycotina</taxon>
        <taxon>Dothideomycetes</taxon>
        <taxon>Dothideomycetidae</taxon>
        <taxon>Dothideales</taxon>
        <taxon>Zalariaceae</taxon>
        <taxon>Zalaria</taxon>
    </lineage>
</organism>
<evidence type="ECO:0000313" key="1">
    <source>
        <dbReference type="EMBL" id="KAK8206695.1"/>
    </source>
</evidence>
<accession>A0ACC3SBD5</accession>